<dbReference type="NCBIfam" id="TIGR00761">
    <property type="entry name" value="argB"/>
    <property type="match status" value="1"/>
</dbReference>
<evidence type="ECO:0000256" key="5">
    <source>
        <dbReference type="ARBA" id="ARBA00022605"/>
    </source>
</evidence>
<keyword evidence="4" id="KW-0055">Arginine biosynthesis</keyword>
<name>A0A838ZN53_9FLAO</name>
<evidence type="ECO:0000256" key="7">
    <source>
        <dbReference type="ARBA" id="ARBA00022741"/>
    </source>
</evidence>
<evidence type="ECO:0000256" key="11">
    <source>
        <dbReference type="ARBA" id="ARBA00030639"/>
    </source>
</evidence>
<gene>
    <name evidence="14" type="primary">argB</name>
    <name evidence="14" type="ORF">HU137_05985</name>
</gene>
<dbReference type="GO" id="GO:0006526">
    <property type="term" value="P:L-arginine biosynthetic process"/>
    <property type="evidence" value="ECO:0007669"/>
    <property type="project" value="UniProtKB-KW"/>
</dbReference>
<evidence type="ECO:0000313" key="14">
    <source>
        <dbReference type="EMBL" id="MBA5629320.1"/>
    </source>
</evidence>
<proteinExistence type="predicted"/>
<evidence type="ECO:0000313" key="15">
    <source>
        <dbReference type="Proteomes" id="UP000552241"/>
    </source>
</evidence>
<dbReference type="PANTHER" id="PTHR23342">
    <property type="entry name" value="N-ACETYLGLUTAMATE SYNTHASE"/>
    <property type="match status" value="1"/>
</dbReference>
<dbReference type="SUPFAM" id="SSF53633">
    <property type="entry name" value="Carbamate kinase-like"/>
    <property type="match status" value="1"/>
</dbReference>
<dbReference type="AlphaFoldDB" id="A0A838ZN53"/>
<dbReference type="PIRSF" id="PIRSF000728">
    <property type="entry name" value="NAGK"/>
    <property type="match status" value="1"/>
</dbReference>
<dbReference type="GO" id="GO:0003991">
    <property type="term" value="F:acetylglutamate kinase activity"/>
    <property type="evidence" value="ECO:0007669"/>
    <property type="project" value="UniProtKB-EC"/>
</dbReference>
<dbReference type="Pfam" id="PF00696">
    <property type="entry name" value="AA_kinase"/>
    <property type="match status" value="1"/>
</dbReference>
<dbReference type="EC" id="2.7.2.8" evidence="2"/>
<evidence type="ECO:0000256" key="4">
    <source>
        <dbReference type="ARBA" id="ARBA00022571"/>
    </source>
</evidence>
<dbReference type="Gene3D" id="3.40.1160.10">
    <property type="entry name" value="Acetylglutamate kinase-like"/>
    <property type="match status" value="1"/>
</dbReference>
<evidence type="ECO:0000256" key="12">
    <source>
        <dbReference type="ARBA" id="ARBA00048141"/>
    </source>
</evidence>
<dbReference type="Proteomes" id="UP000552241">
    <property type="component" value="Unassembled WGS sequence"/>
</dbReference>
<dbReference type="CDD" id="cd04238">
    <property type="entry name" value="AAK_NAGK-like"/>
    <property type="match status" value="1"/>
</dbReference>
<keyword evidence="5" id="KW-0028">Amino-acid biosynthesis</keyword>
<feature type="domain" description="Aspartate/glutamate/uridylate kinase" evidence="13">
    <location>
        <begin position="14"/>
        <end position="228"/>
    </location>
</feature>
<keyword evidence="7" id="KW-0547">Nucleotide-binding</keyword>
<keyword evidence="6 14" id="KW-0808">Transferase</keyword>
<evidence type="ECO:0000259" key="13">
    <source>
        <dbReference type="Pfam" id="PF00696"/>
    </source>
</evidence>
<evidence type="ECO:0000256" key="10">
    <source>
        <dbReference type="ARBA" id="ARBA00030178"/>
    </source>
</evidence>
<keyword evidence="15" id="KW-1185">Reference proteome</keyword>
<comment type="caution">
    <text evidence="14">The sequence shown here is derived from an EMBL/GenBank/DDBJ whole genome shotgun (WGS) entry which is preliminary data.</text>
</comment>
<keyword evidence="9" id="KW-0067">ATP-binding</keyword>
<accession>A0A838ZN53</accession>
<evidence type="ECO:0000256" key="1">
    <source>
        <dbReference type="ARBA" id="ARBA00004828"/>
    </source>
</evidence>
<dbReference type="GO" id="GO:0005524">
    <property type="term" value="F:ATP binding"/>
    <property type="evidence" value="ECO:0007669"/>
    <property type="project" value="UniProtKB-KW"/>
</dbReference>
<sequence>MQLNQFLEDFSKVEGAKILVHGGGRGASEQLKRMGIEPKMIDGRRITDAETLEVVVGFYAGVTNKSIVSSLQKLGVNAMGISGSDGNAISGVKRPVKTVDFGFVGDLHENSVNGKLFQILLKNELIPVVCAITHDGNGQLLNTNADTIASAIAKELAKIKEWNVELYFCFDKNGVMKDVNDESSLISEIDFEFYQELKADGIINEGMIPKLDNAFEVIKSGVKSVYIKHASNVNMEIGTKLI</sequence>
<reference evidence="14 15" key="1">
    <citation type="submission" date="2020-07" db="EMBL/GenBank/DDBJ databases">
        <title>Moheibacter lacus sp. nov., a member of the family Flavobacteriaceae isolated from freshwater lake sediment.</title>
        <authorList>
            <person name="Liu Y."/>
        </authorList>
    </citation>
    <scope>NUCLEOTIDE SEQUENCE [LARGE SCALE GENOMIC DNA]</scope>
    <source>
        <strain evidence="14 15">BDHS18</strain>
    </source>
</reference>
<organism evidence="14 15">
    <name type="scientific">Moheibacter lacus</name>
    <dbReference type="NCBI Taxonomy" id="2745851"/>
    <lineage>
        <taxon>Bacteria</taxon>
        <taxon>Pseudomonadati</taxon>
        <taxon>Bacteroidota</taxon>
        <taxon>Flavobacteriia</taxon>
        <taxon>Flavobacteriales</taxon>
        <taxon>Weeksellaceae</taxon>
        <taxon>Moheibacter</taxon>
    </lineage>
</organism>
<comment type="pathway">
    <text evidence="1">Amino-acid biosynthesis; L-arginine biosynthesis; N(2)-acetyl-L-ornithine from L-glutamate: step 2/4.</text>
</comment>
<evidence type="ECO:0000256" key="6">
    <source>
        <dbReference type="ARBA" id="ARBA00022679"/>
    </source>
</evidence>
<evidence type="ECO:0000256" key="2">
    <source>
        <dbReference type="ARBA" id="ARBA00013065"/>
    </source>
</evidence>
<dbReference type="InterPro" id="IPR001048">
    <property type="entry name" value="Asp/Glu/Uridylate_kinase"/>
</dbReference>
<keyword evidence="8 14" id="KW-0418">Kinase</keyword>
<comment type="catalytic activity">
    <reaction evidence="12">
        <text>N-acetyl-L-glutamate + ATP = N-acetyl-L-glutamyl 5-phosphate + ADP</text>
        <dbReference type="Rhea" id="RHEA:14629"/>
        <dbReference type="ChEBI" id="CHEBI:30616"/>
        <dbReference type="ChEBI" id="CHEBI:44337"/>
        <dbReference type="ChEBI" id="CHEBI:57936"/>
        <dbReference type="ChEBI" id="CHEBI:456216"/>
        <dbReference type="EC" id="2.7.2.8"/>
    </reaction>
</comment>
<evidence type="ECO:0000256" key="3">
    <source>
        <dbReference type="ARBA" id="ARBA00021197"/>
    </source>
</evidence>
<evidence type="ECO:0000256" key="9">
    <source>
        <dbReference type="ARBA" id="ARBA00022840"/>
    </source>
</evidence>
<dbReference type="InterPro" id="IPR036393">
    <property type="entry name" value="AceGlu_kinase-like_sf"/>
</dbReference>
<dbReference type="GO" id="GO:0005737">
    <property type="term" value="C:cytoplasm"/>
    <property type="evidence" value="ECO:0007669"/>
    <property type="project" value="InterPro"/>
</dbReference>
<protein>
    <recommendedName>
        <fullName evidence="3">Acetylglutamate kinase</fullName>
        <ecNumber evidence="2">2.7.2.8</ecNumber>
    </recommendedName>
    <alternativeName>
        <fullName evidence="10">N-acetyl-L-glutamate 5-phosphotransferase</fullName>
    </alternativeName>
    <alternativeName>
        <fullName evidence="11">NAG kinase</fullName>
    </alternativeName>
</protein>
<dbReference type="InterPro" id="IPR004662">
    <property type="entry name" value="AcgluKinase_fam"/>
</dbReference>
<evidence type="ECO:0000256" key="8">
    <source>
        <dbReference type="ARBA" id="ARBA00022777"/>
    </source>
</evidence>
<dbReference type="PANTHER" id="PTHR23342:SF0">
    <property type="entry name" value="N-ACETYLGLUTAMATE SYNTHASE, MITOCHONDRIAL"/>
    <property type="match status" value="1"/>
</dbReference>
<dbReference type="EMBL" id="JACDZE010000001">
    <property type="protein sequence ID" value="MBA5629320.1"/>
    <property type="molecule type" value="Genomic_DNA"/>
</dbReference>